<evidence type="ECO:0000256" key="11">
    <source>
        <dbReference type="SAM" id="Phobius"/>
    </source>
</evidence>
<evidence type="ECO:0000259" key="12">
    <source>
        <dbReference type="Pfam" id="PF01435"/>
    </source>
</evidence>
<name>A0ABV8XNR4_9DEIO</name>
<evidence type="ECO:0000256" key="3">
    <source>
        <dbReference type="ARBA" id="ARBA00022692"/>
    </source>
</evidence>
<dbReference type="Proteomes" id="UP001595998">
    <property type="component" value="Unassembled WGS sequence"/>
</dbReference>
<reference evidence="14" key="1">
    <citation type="journal article" date="2019" name="Int. J. Syst. Evol. Microbiol.">
        <title>The Global Catalogue of Microorganisms (GCM) 10K type strain sequencing project: providing services to taxonomists for standard genome sequencing and annotation.</title>
        <authorList>
            <consortium name="The Broad Institute Genomics Platform"/>
            <consortium name="The Broad Institute Genome Sequencing Center for Infectious Disease"/>
            <person name="Wu L."/>
            <person name="Ma J."/>
        </authorList>
    </citation>
    <scope>NUCLEOTIDE SEQUENCE [LARGE SCALE GENOMIC DNA]</scope>
    <source>
        <strain evidence="14">CCUG 56029</strain>
    </source>
</reference>
<comment type="similarity">
    <text evidence="10">Belongs to the peptidase M48 family.</text>
</comment>
<keyword evidence="3 11" id="KW-0812">Transmembrane</keyword>
<evidence type="ECO:0000256" key="6">
    <source>
        <dbReference type="ARBA" id="ARBA00022833"/>
    </source>
</evidence>
<feature type="transmembrane region" description="Helical" evidence="11">
    <location>
        <begin position="78"/>
        <end position="97"/>
    </location>
</feature>
<evidence type="ECO:0000256" key="4">
    <source>
        <dbReference type="ARBA" id="ARBA00022723"/>
    </source>
</evidence>
<evidence type="ECO:0000256" key="2">
    <source>
        <dbReference type="ARBA" id="ARBA00022670"/>
    </source>
</evidence>
<feature type="transmembrane region" description="Helical" evidence="11">
    <location>
        <begin position="222"/>
        <end position="246"/>
    </location>
</feature>
<accession>A0ABV8XNR4</accession>
<dbReference type="PANTHER" id="PTHR43221:SF2">
    <property type="entry name" value="PROTEASE HTPX HOMOLOG"/>
    <property type="match status" value="1"/>
</dbReference>
<evidence type="ECO:0000256" key="5">
    <source>
        <dbReference type="ARBA" id="ARBA00022801"/>
    </source>
</evidence>
<keyword evidence="7 11" id="KW-1133">Transmembrane helix</keyword>
<gene>
    <name evidence="13" type="ORF">ACFOZ9_08545</name>
</gene>
<comment type="cofactor">
    <cofactor evidence="10">
        <name>Zn(2+)</name>
        <dbReference type="ChEBI" id="CHEBI:29105"/>
    </cofactor>
    <text evidence="10">Binds 1 zinc ion per subunit.</text>
</comment>
<keyword evidence="5 10" id="KW-0378">Hydrolase</keyword>
<keyword evidence="4" id="KW-0479">Metal-binding</keyword>
<keyword evidence="8 10" id="KW-0482">Metalloprotease</keyword>
<evidence type="ECO:0000256" key="7">
    <source>
        <dbReference type="ARBA" id="ARBA00022989"/>
    </source>
</evidence>
<organism evidence="13 14">
    <name type="scientific">Deinococcus navajonensis</name>
    <dbReference type="NCBI Taxonomy" id="309884"/>
    <lineage>
        <taxon>Bacteria</taxon>
        <taxon>Thermotogati</taxon>
        <taxon>Deinococcota</taxon>
        <taxon>Deinococci</taxon>
        <taxon>Deinococcales</taxon>
        <taxon>Deinococcaceae</taxon>
        <taxon>Deinococcus</taxon>
    </lineage>
</organism>
<dbReference type="Gene3D" id="3.30.2010.10">
    <property type="entry name" value="Metalloproteases ('zincins'), catalytic domain"/>
    <property type="match status" value="1"/>
</dbReference>
<keyword evidence="2 10" id="KW-0645">Protease</keyword>
<evidence type="ECO:0000256" key="9">
    <source>
        <dbReference type="ARBA" id="ARBA00023136"/>
    </source>
</evidence>
<evidence type="ECO:0000313" key="14">
    <source>
        <dbReference type="Proteomes" id="UP001595998"/>
    </source>
</evidence>
<evidence type="ECO:0000256" key="1">
    <source>
        <dbReference type="ARBA" id="ARBA00022475"/>
    </source>
</evidence>
<keyword evidence="14" id="KW-1185">Reference proteome</keyword>
<feature type="transmembrane region" description="Helical" evidence="11">
    <location>
        <begin position="45"/>
        <end position="72"/>
    </location>
</feature>
<dbReference type="EMBL" id="JBHSEH010000006">
    <property type="protein sequence ID" value="MFC4426262.1"/>
    <property type="molecule type" value="Genomic_DNA"/>
</dbReference>
<dbReference type="GO" id="GO:0008237">
    <property type="term" value="F:metallopeptidase activity"/>
    <property type="evidence" value="ECO:0007669"/>
    <property type="project" value="UniProtKB-KW"/>
</dbReference>
<keyword evidence="1" id="KW-1003">Cell membrane</keyword>
<dbReference type="EC" id="3.4.24.-" evidence="13"/>
<comment type="caution">
    <text evidence="13">The sequence shown here is derived from an EMBL/GenBank/DDBJ whole genome shotgun (WGS) entry which is preliminary data.</text>
</comment>
<evidence type="ECO:0000256" key="10">
    <source>
        <dbReference type="RuleBase" id="RU003983"/>
    </source>
</evidence>
<keyword evidence="9 11" id="KW-0472">Membrane</keyword>
<feature type="transmembrane region" description="Helical" evidence="11">
    <location>
        <begin position="193"/>
        <end position="210"/>
    </location>
</feature>
<dbReference type="Pfam" id="PF01435">
    <property type="entry name" value="Peptidase_M48"/>
    <property type="match status" value="1"/>
</dbReference>
<sequence length="393" mass="42461">MSNSPAGRFAGLQQRVAQREAGRLRDAFISSPAPGRDGRILLARLVALLVLVGAAAVTLLGGWLLLLALGLAGPISSFTRVLAGVAALTILGFVWLARPRFSMVDGQVVTEAQAPTLHALVAEVASLMGVRQPAQLRVSHHLNAFMGHSGFPPRPALGLGLPLWFVLAPQERLSVLAHELAHQKNGDPARSHLIALALNFLGMAVHTLWPDWVMEARAAQQGLVALLINLILKGLALLPLGLYTLLQSLIGAEHQRAEFRADLLGAQVAGQEATLSALDAIHILSEGHLLETALQRQRSNPRHAHAFAELRQLWAEFSPAQRERVRAASPEDARLDASHPPTAHRLAVLQAHAAPARLHLLADQAARIDAELAPFVRRADQHALDEYRLRYNA</sequence>
<proteinExistence type="inferred from homology"/>
<dbReference type="RefSeq" id="WP_380038540.1">
    <property type="nucleotide sequence ID" value="NZ_JBHSEH010000006.1"/>
</dbReference>
<dbReference type="InterPro" id="IPR050083">
    <property type="entry name" value="HtpX_protease"/>
</dbReference>
<feature type="domain" description="Peptidase M48" evidence="12">
    <location>
        <begin position="112"/>
        <end position="351"/>
    </location>
</feature>
<evidence type="ECO:0000313" key="13">
    <source>
        <dbReference type="EMBL" id="MFC4426262.1"/>
    </source>
</evidence>
<dbReference type="InterPro" id="IPR001915">
    <property type="entry name" value="Peptidase_M48"/>
</dbReference>
<protein>
    <submittedName>
        <fullName evidence="13">M48 family metalloprotease</fullName>
        <ecNumber evidence="13">3.4.24.-</ecNumber>
    </submittedName>
</protein>
<keyword evidence="6 10" id="KW-0862">Zinc</keyword>
<evidence type="ECO:0000256" key="8">
    <source>
        <dbReference type="ARBA" id="ARBA00023049"/>
    </source>
</evidence>
<dbReference type="PANTHER" id="PTHR43221">
    <property type="entry name" value="PROTEASE HTPX"/>
    <property type="match status" value="1"/>
</dbReference>
<dbReference type="CDD" id="cd07328">
    <property type="entry name" value="M48_Ste24p_like"/>
    <property type="match status" value="1"/>
</dbReference>